<dbReference type="Proteomes" id="UP000001971">
    <property type="component" value="Plasmid pMT"/>
</dbReference>
<proteinExistence type="predicted"/>
<gene>
    <name evidence="1" type="ordered locus">YPA_MT0093</name>
</gene>
<keyword evidence="1" id="KW-0614">Plasmid</keyword>
<evidence type="ECO:0000313" key="2">
    <source>
        <dbReference type="Proteomes" id="UP000001971"/>
    </source>
</evidence>
<protein>
    <submittedName>
        <fullName evidence="1">Uncharacterized protein</fullName>
    </submittedName>
</protein>
<dbReference type="EMBL" id="CP000309">
    <property type="protein sequence ID" value="ABG16229.1"/>
    <property type="molecule type" value="Genomic_DNA"/>
</dbReference>
<dbReference type="AlphaFoldDB" id="A0A0H2YEL4"/>
<sequence length="106" mass="12114">MGRWWRYKWITFHPSLTRWPRHTVFSRFFSCIKRNTIIAALKGLGFWIRCCGVELSTSLWAALHSPACLAGMMPILFLEMMSQASTGLLHQSKEPAPFGPIAITFV</sequence>
<evidence type="ECO:0000313" key="1">
    <source>
        <dbReference type="EMBL" id="ABG16229.1"/>
    </source>
</evidence>
<dbReference type="KEGG" id="ypa:YPA_MT0093"/>
<organism evidence="1 2">
    <name type="scientific">Yersinia pestis bv. Antiqua (strain Antiqua)</name>
    <dbReference type="NCBI Taxonomy" id="360102"/>
    <lineage>
        <taxon>Bacteria</taxon>
        <taxon>Pseudomonadati</taxon>
        <taxon>Pseudomonadota</taxon>
        <taxon>Gammaproteobacteria</taxon>
        <taxon>Enterobacterales</taxon>
        <taxon>Yersiniaceae</taxon>
        <taxon>Yersinia</taxon>
    </lineage>
</organism>
<reference evidence="1 2" key="1">
    <citation type="journal article" date="2006" name="J. Bacteriol.">
        <title>Complete genome sequence of Yersinia pestis strains Antiqua and Nepal516: evidence of gene reduction in an emerging pathogen.</title>
        <authorList>
            <person name="Chain P.S."/>
            <person name="Hu P."/>
            <person name="Malfatti S.A."/>
            <person name="Radnedge L."/>
            <person name="Larimer F."/>
            <person name="Vergez L.M."/>
            <person name="Worsham P."/>
            <person name="Chu M.C."/>
            <person name="Andersen G.L."/>
        </authorList>
    </citation>
    <scope>NUCLEOTIDE SEQUENCE [LARGE SCALE GENOMIC DNA]</scope>
    <source>
        <strain evidence="1 2">Antiqua</strain>
        <plasmid evidence="1 2">pMT</plasmid>
    </source>
</reference>
<accession>A0A0H2YEL4</accession>
<geneLocation type="plasmid" evidence="1">
    <name>pMT</name>
</geneLocation>
<name>A0A0H2YEL4_YERPA</name>